<dbReference type="Proteomes" id="UP000001861">
    <property type="component" value="Unassembled WGS sequence"/>
</dbReference>
<accession>D6RKQ9</accession>
<feature type="region of interest" description="Disordered" evidence="1">
    <location>
        <begin position="1"/>
        <end position="28"/>
    </location>
</feature>
<protein>
    <submittedName>
        <fullName evidence="2">Uncharacterized protein</fullName>
    </submittedName>
</protein>
<dbReference type="VEuPathDB" id="FungiDB:CC1G_13951"/>
<organism evidence="2 3">
    <name type="scientific">Coprinopsis cinerea (strain Okayama-7 / 130 / ATCC MYA-4618 / FGSC 9003)</name>
    <name type="common">Inky cap fungus</name>
    <name type="synonym">Hormographiella aspergillata</name>
    <dbReference type="NCBI Taxonomy" id="240176"/>
    <lineage>
        <taxon>Eukaryota</taxon>
        <taxon>Fungi</taxon>
        <taxon>Dikarya</taxon>
        <taxon>Basidiomycota</taxon>
        <taxon>Agaricomycotina</taxon>
        <taxon>Agaricomycetes</taxon>
        <taxon>Agaricomycetidae</taxon>
        <taxon>Agaricales</taxon>
        <taxon>Agaricineae</taxon>
        <taxon>Psathyrellaceae</taxon>
        <taxon>Coprinopsis</taxon>
    </lineage>
</organism>
<reference evidence="2 3" key="1">
    <citation type="journal article" date="2010" name="Proc. Natl. Acad. Sci. U.S.A.">
        <title>Insights into evolution of multicellular fungi from the assembled chromosomes of the mushroom Coprinopsis cinerea (Coprinus cinereus).</title>
        <authorList>
            <person name="Stajich J.E."/>
            <person name="Wilke S.K."/>
            <person name="Ahren D."/>
            <person name="Au C.H."/>
            <person name="Birren B.W."/>
            <person name="Borodovsky M."/>
            <person name="Burns C."/>
            <person name="Canback B."/>
            <person name="Casselton L.A."/>
            <person name="Cheng C.K."/>
            <person name="Deng J."/>
            <person name="Dietrich F.S."/>
            <person name="Fargo D.C."/>
            <person name="Farman M.L."/>
            <person name="Gathman A.C."/>
            <person name="Goldberg J."/>
            <person name="Guigo R."/>
            <person name="Hoegger P.J."/>
            <person name="Hooker J.B."/>
            <person name="Huggins A."/>
            <person name="James T.Y."/>
            <person name="Kamada T."/>
            <person name="Kilaru S."/>
            <person name="Kodira C."/>
            <person name="Kues U."/>
            <person name="Kupfer D."/>
            <person name="Kwan H.S."/>
            <person name="Lomsadze A."/>
            <person name="Li W."/>
            <person name="Lilly W.W."/>
            <person name="Ma L.J."/>
            <person name="Mackey A.J."/>
            <person name="Manning G."/>
            <person name="Martin F."/>
            <person name="Muraguchi H."/>
            <person name="Natvig D.O."/>
            <person name="Palmerini H."/>
            <person name="Ramesh M.A."/>
            <person name="Rehmeyer C.J."/>
            <person name="Roe B.A."/>
            <person name="Shenoy N."/>
            <person name="Stanke M."/>
            <person name="Ter-Hovhannisyan V."/>
            <person name="Tunlid A."/>
            <person name="Velagapudi R."/>
            <person name="Vision T.J."/>
            <person name="Zeng Q."/>
            <person name="Zolan M.E."/>
            <person name="Pukkila P.J."/>
        </authorList>
    </citation>
    <scope>NUCLEOTIDE SEQUENCE [LARGE SCALE GENOMIC DNA]</scope>
    <source>
        <strain evidence="3">Okayama-7 / 130 / ATCC MYA-4618 / FGSC 9003</strain>
    </source>
</reference>
<dbReference type="AlphaFoldDB" id="D6RKQ9"/>
<dbReference type="GeneID" id="9379062"/>
<gene>
    <name evidence="2" type="ORF">CC1G_13951</name>
</gene>
<proteinExistence type="predicted"/>
<evidence type="ECO:0000256" key="1">
    <source>
        <dbReference type="SAM" id="MobiDB-lite"/>
    </source>
</evidence>
<keyword evidence="3" id="KW-1185">Reference proteome</keyword>
<dbReference type="HOGENOM" id="CLU_2621944_0_0_1"/>
<sequence length="78" mass="8231">MAIRALNSDNTPRPGCTERLGWGDGRGGKRPELTSAVGLVAISGGNLSANSLGNTVTPRRVQYTSFLSPQVKLCSPQF</sequence>
<dbReference type="InParanoid" id="D6RKQ9"/>
<evidence type="ECO:0000313" key="3">
    <source>
        <dbReference type="Proteomes" id="UP000001861"/>
    </source>
</evidence>
<name>D6RKQ9_COPC7</name>
<dbReference type="KEGG" id="cci:CC1G_13951"/>
<dbReference type="RefSeq" id="XP_002911911.1">
    <property type="nucleotide sequence ID" value="XM_002911865.1"/>
</dbReference>
<evidence type="ECO:0000313" key="2">
    <source>
        <dbReference type="EMBL" id="EFI28417.1"/>
    </source>
</evidence>
<dbReference type="EMBL" id="AACS02000002">
    <property type="protein sequence ID" value="EFI28417.1"/>
    <property type="molecule type" value="Genomic_DNA"/>
</dbReference>
<comment type="caution">
    <text evidence="2">The sequence shown here is derived from an EMBL/GenBank/DDBJ whole genome shotgun (WGS) entry which is preliminary data.</text>
</comment>